<dbReference type="SUPFAM" id="SSF49899">
    <property type="entry name" value="Concanavalin A-like lectins/glucanases"/>
    <property type="match status" value="1"/>
</dbReference>
<evidence type="ECO:0000313" key="1">
    <source>
        <dbReference type="EMBL" id="ETR66904.1"/>
    </source>
</evidence>
<sequence length="107" mass="12251">MCNQTHQSSDNESCSDSNYTGSGNFYIGRYGPSEQYWFNGKIDEFRVWNTVRSELQIQEHMNASVSENDPGLFAYYRFNHTSGDALPDLSLNHFDGILNIWILKVCG</sequence>
<organism evidence="1 2">
    <name type="scientific">Candidatus Magnetoglobus multicellularis str. Araruama</name>
    <dbReference type="NCBI Taxonomy" id="890399"/>
    <lineage>
        <taxon>Bacteria</taxon>
        <taxon>Pseudomonadati</taxon>
        <taxon>Thermodesulfobacteriota</taxon>
        <taxon>Desulfobacteria</taxon>
        <taxon>Desulfobacterales</taxon>
        <taxon>Desulfobacteraceae</taxon>
        <taxon>Candidatus Magnetoglobus</taxon>
    </lineage>
</organism>
<evidence type="ECO:0008006" key="3">
    <source>
        <dbReference type="Google" id="ProtNLM"/>
    </source>
</evidence>
<accession>A0A1V1NWG5</accession>
<evidence type="ECO:0000313" key="2">
    <source>
        <dbReference type="Proteomes" id="UP000189670"/>
    </source>
</evidence>
<comment type="caution">
    <text evidence="1">The sequence shown here is derived from an EMBL/GenBank/DDBJ whole genome shotgun (WGS) entry which is preliminary data.</text>
</comment>
<dbReference type="InterPro" id="IPR013320">
    <property type="entry name" value="ConA-like_dom_sf"/>
</dbReference>
<gene>
    <name evidence="1" type="ORF">OMM_12194</name>
</gene>
<dbReference type="Pfam" id="PF13385">
    <property type="entry name" value="Laminin_G_3"/>
    <property type="match status" value="1"/>
</dbReference>
<reference evidence="2" key="1">
    <citation type="submission" date="2012-11" db="EMBL/GenBank/DDBJ databases">
        <authorList>
            <person name="Lucero-Rivera Y.E."/>
            <person name="Tovar-Ramirez D."/>
        </authorList>
    </citation>
    <scope>NUCLEOTIDE SEQUENCE [LARGE SCALE GENOMIC DNA]</scope>
    <source>
        <strain evidence="2">Araruama</strain>
    </source>
</reference>
<dbReference type="Gene3D" id="2.60.120.200">
    <property type="match status" value="1"/>
</dbReference>
<dbReference type="Proteomes" id="UP000189670">
    <property type="component" value="Unassembled WGS sequence"/>
</dbReference>
<proteinExistence type="predicted"/>
<name>A0A1V1NWG5_9BACT</name>
<dbReference type="AlphaFoldDB" id="A0A1V1NWG5"/>
<protein>
    <recommendedName>
        <fullName evidence="3">LamG-like jellyroll fold domain-containing protein</fullName>
    </recommendedName>
</protein>
<dbReference type="EMBL" id="ATBP01001673">
    <property type="protein sequence ID" value="ETR66904.1"/>
    <property type="molecule type" value="Genomic_DNA"/>
</dbReference>